<evidence type="ECO:0000313" key="1">
    <source>
        <dbReference type="EMBL" id="JAD54150.1"/>
    </source>
</evidence>
<organism evidence="1">
    <name type="scientific">Arundo donax</name>
    <name type="common">Giant reed</name>
    <name type="synonym">Donax arundinaceus</name>
    <dbReference type="NCBI Taxonomy" id="35708"/>
    <lineage>
        <taxon>Eukaryota</taxon>
        <taxon>Viridiplantae</taxon>
        <taxon>Streptophyta</taxon>
        <taxon>Embryophyta</taxon>
        <taxon>Tracheophyta</taxon>
        <taxon>Spermatophyta</taxon>
        <taxon>Magnoliopsida</taxon>
        <taxon>Liliopsida</taxon>
        <taxon>Poales</taxon>
        <taxon>Poaceae</taxon>
        <taxon>PACMAD clade</taxon>
        <taxon>Arundinoideae</taxon>
        <taxon>Arundineae</taxon>
        <taxon>Arundo</taxon>
    </lineage>
</organism>
<reference evidence="1" key="2">
    <citation type="journal article" date="2015" name="Data Brief">
        <title>Shoot transcriptome of the giant reed, Arundo donax.</title>
        <authorList>
            <person name="Barrero R.A."/>
            <person name="Guerrero F.D."/>
            <person name="Moolhuijzen P."/>
            <person name="Goolsby J.A."/>
            <person name="Tidwell J."/>
            <person name="Bellgard S.E."/>
            <person name="Bellgard M.I."/>
        </authorList>
    </citation>
    <scope>NUCLEOTIDE SEQUENCE</scope>
    <source>
        <tissue evidence="1">Shoot tissue taken approximately 20 cm above the soil surface</tissue>
    </source>
</reference>
<proteinExistence type="predicted"/>
<name>A0A0A9AZ30_ARUDO</name>
<dbReference type="EMBL" id="GBRH01243745">
    <property type="protein sequence ID" value="JAD54150.1"/>
    <property type="molecule type" value="Transcribed_RNA"/>
</dbReference>
<sequence length="12" mass="1487">MIIFPFTERSDM</sequence>
<accession>A0A0A9AZ30</accession>
<reference evidence="1" key="1">
    <citation type="submission" date="2014-09" db="EMBL/GenBank/DDBJ databases">
        <authorList>
            <person name="Magalhaes I.L.F."/>
            <person name="Oliveira U."/>
            <person name="Santos F.R."/>
            <person name="Vidigal T.H.D.A."/>
            <person name="Brescovit A.D."/>
            <person name="Santos A.J."/>
        </authorList>
    </citation>
    <scope>NUCLEOTIDE SEQUENCE</scope>
    <source>
        <tissue evidence="1">Shoot tissue taken approximately 20 cm above the soil surface</tissue>
    </source>
</reference>
<protein>
    <submittedName>
        <fullName evidence="1">Uncharacterized protein</fullName>
    </submittedName>
</protein>